<keyword evidence="8" id="KW-1185">Reference proteome</keyword>
<keyword evidence="2 7" id="KW-0378">Hydrolase</keyword>
<dbReference type="PANTHER" id="PTHR42715:SF10">
    <property type="entry name" value="BETA-GLUCOSIDASE"/>
    <property type="match status" value="1"/>
</dbReference>
<gene>
    <name evidence="7" type="ORF">JCM19231_5182</name>
</gene>
<sequence>MYLPAFEAAVEAGVATLMTGFNDLGGTPTTSTKDLINGWLKSDKGFDGMVVSDWGSIADLEYFGVSADKKAAAKKALLSGVDMAMTNEAYEGHLEGLVSLEPALEDAINEATSRVLLAKFKAGLFEKPYVDPNVHKHILRHPEHIMDALELAEQSMVLLKNRDNLLPLSDKDLKVAVIGPHAHSKRQHLGSWCLDGKAEDVTSIAEGTAKIAPNIDLLTEESSFSDEMVECAHRADVVVLCVGESHRRTGEARNIAELTLPPGQEQLIEAIGQTGKPLIVVQCTGRPVPSPMTERYADALLQAWQSGTETGLAVARLLFGQAVPSGKLSMTVPRSTGQIPMYYGRKQIGKKRDFLDYMPYKDSPESPLYPFGFGLSYTQFSYRNLSVERSTLGTEQTQTVSVTVENTGGVAALETVQCYIRRKAATTTRPLRELKAFEKVHLAPGESRVVEFELTPKQLSYYGAEKCFKNDEGDIEVFVGSSSEAKHSVSFAVKD</sequence>
<evidence type="ECO:0000256" key="1">
    <source>
        <dbReference type="ARBA" id="ARBA00005336"/>
    </source>
</evidence>
<dbReference type="Gene3D" id="2.60.40.10">
    <property type="entry name" value="Immunoglobulins"/>
    <property type="match status" value="1"/>
</dbReference>
<dbReference type="Gene3D" id="3.40.50.1700">
    <property type="entry name" value="Glycoside hydrolase family 3 C-terminal domain"/>
    <property type="match status" value="1"/>
</dbReference>
<dbReference type="FunFam" id="2.60.40.10:FF:000495">
    <property type="entry name" value="Periplasmic beta-glucosidase"/>
    <property type="match status" value="1"/>
</dbReference>
<organism evidence="7 8">
    <name type="scientific">Vibrio ishigakensis</name>
    <dbReference type="NCBI Taxonomy" id="1481914"/>
    <lineage>
        <taxon>Bacteria</taxon>
        <taxon>Pseudomonadati</taxon>
        <taxon>Pseudomonadota</taxon>
        <taxon>Gammaproteobacteria</taxon>
        <taxon>Vibrionales</taxon>
        <taxon>Vibrionaceae</taxon>
        <taxon>Vibrio</taxon>
    </lineage>
</organism>
<accession>A0A0B8NZY1</accession>
<dbReference type="Gene3D" id="3.20.20.300">
    <property type="entry name" value="Glycoside hydrolase, family 3, N-terminal domain"/>
    <property type="match status" value="1"/>
</dbReference>
<evidence type="ECO:0000256" key="4">
    <source>
        <dbReference type="ARBA" id="ARBA00032194"/>
    </source>
</evidence>
<reference evidence="7 8" key="2">
    <citation type="submission" date="2015-01" db="EMBL/GenBank/DDBJ databases">
        <authorList>
            <consortium name="NBRP consortium"/>
            <person name="Sawabe T."/>
            <person name="Meirelles P."/>
            <person name="Feng G."/>
            <person name="Sayaka M."/>
            <person name="Hattori M."/>
            <person name="Ohkuma M."/>
        </authorList>
    </citation>
    <scope>NUCLEOTIDE SEQUENCE [LARGE SCALE GENOMIC DNA]</scope>
    <source>
        <strain evidence="8">JCM 19231</strain>
    </source>
</reference>
<dbReference type="Pfam" id="PF00933">
    <property type="entry name" value="Glyco_hydro_3"/>
    <property type="match status" value="1"/>
</dbReference>
<reference evidence="7 8" key="1">
    <citation type="submission" date="2015-01" db="EMBL/GenBank/DDBJ databases">
        <title>Vibrio sp. C1 JCM 19231 whole genome shotgun sequence.</title>
        <authorList>
            <person name="Sawabe T."/>
            <person name="Meirelles P."/>
            <person name="Feng G."/>
            <person name="Sayaka M."/>
            <person name="Hattori M."/>
            <person name="Ohkuma M."/>
        </authorList>
    </citation>
    <scope>NUCLEOTIDE SEQUENCE [LARGE SCALE GENOMIC DNA]</scope>
    <source>
        <strain evidence="8">JCM 19231</strain>
    </source>
</reference>
<dbReference type="EMBL" id="BBRZ01000033">
    <property type="protein sequence ID" value="GAM56603.1"/>
    <property type="molecule type" value="Genomic_DNA"/>
</dbReference>
<evidence type="ECO:0000256" key="3">
    <source>
        <dbReference type="ARBA" id="ARBA00031448"/>
    </source>
</evidence>
<evidence type="ECO:0000259" key="6">
    <source>
        <dbReference type="SMART" id="SM01217"/>
    </source>
</evidence>
<protein>
    <recommendedName>
        <fullName evidence="5">Beta-D-glucoside glucohydrolase</fullName>
    </recommendedName>
    <alternativeName>
        <fullName evidence="3">Cellobiase</fullName>
    </alternativeName>
    <alternativeName>
        <fullName evidence="4">Gentiobiase</fullName>
    </alternativeName>
</protein>
<keyword evidence="7" id="KW-0326">Glycosidase</keyword>
<name>A0A0B8NZY1_9VIBR</name>
<dbReference type="SMART" id="SM01217">
    <property type="entry name" value="Fn3_like"/>
    <property type="match status" value="1"/>
</dbReference>
<comment type="caution">
    <text evidence="7">The sequence shown here is derived from an EMBL/GenBank/DDBJ whole genome shotgun (WGS) entry which is preliminary data.</text>
</comment>
<dbReference type="InterPro" id="IPR036962">
    <property type="entry name" value="Glyco_hydro_3_N_sf"/>
</dbReference>
<dbReference type="SUPFAM" id="SSF52279">
    <property type="entry name" value="Beta-D-glucan exohydrolase, C-terminal domain"/>
    <property type="match status" value="1"/>
</dbReference>
<dbReference type="SUPFAM" id="SSF51445">
    <property type="entry name" value="(Trans)glycosidases"/>
    <property type="match status" value="1"/>
</dbReference>
<dbReference type="InterPro" id="IPR026891">
    <property type="entry name" value="Fn3-like"/>
</dbReference>
<evidence type="ECO:0000256" key="5">
    <source>
        <dbReference type="ARBA" id="ARBA00032594"/>
    </source>
</evidence>
<dbReference type="Pfam" id="PF01915">
    <property type="entry name" value="Glyco_hydro_3_C"/>
    <property type="match status" value="1"/>
</dbReference>
<dbReference type="Pfam" id="PF14310">
    <property type="entry name" value="Fn3-like"/>
    <property type="match status" value="1"/>
</dbReference>
<dbReference type="InterPro" id="IPR002772">
    <property type="entry name" value="Glyco_hydro_3_C"/>
</dbReference>
<evidence type="ECO:0000313" key="8">
    <source>
        <dbReference type="Proteomes" id="UP000031671"/>
    </source>
</evidence>
<dbReference type="InterPro" id="IPR001764">
    <property type="entry name" value="Glyco_hydro_3_N"/>
</dbReference>
<dbReference type="AlphaFoldDB" id="A0A0B8NZY1"/>
<dbReference type="PANTHER" id="PTHR42715">
    <property type="entry name" value="BETA-GLUCOSIDASE"/>
    <property type="match status" value="1"/>
</dbReference>
<dbReference type="InterPro" id="IPR036881">
    <property type="entry name" value="Glyco_hydro_3_C_sf"/>
</dbReference>
<evidence type="ECO:0000313" key="7">
    <source>
        <dbReference type="EMBL" id="GAM56603.1"/>
    </source>
</evidence>
<proteinExistence type="inferred from homology"/>
<dbReference type="Proteomes" id="UP000031671">
    <property type="component" value="Unassembled WGS sequence"/>
</dbReference>
<dbReference type="GO" id="GO:0005975">
    <property type="term" value="P:carbohydrate metabolic process"/>
    <property type="evidence" value="ECO:0007669"/>
    <property type="project" value="InterPro"/>
</dbReference>
<dbReference type="GO" id="GO:0008422">
    <property type="term" value="F:beta-glucosidase activity"/>
    <property type="evidence" value="ECO:0007669"/>
    <property type="project" value="UniProtKB-ARBA"/>
</dbReference>
<dbReference type="InterPro" id="IPR050288">
    <property type="entry name" value="Cellulose_deg_GH3"/>
</dbReference>
<comment type="similarity">
    <text evidence="1">Belongs to the glycosyl hydrolase 3 family.</text>
</comment>
<feature type="domain" description="Fibronectin type III-like" evidence="6">
    <location>
        <begin position="414"/>
        <end position="483"/>
    </location>
</feature>
<dbReference type="InterPro" id="IPR017853">
    <property type="entry name" value="GH"/>
</dbReference>
<dbReference type="InterPro" id="IPR013783">
    <property type="entry name" value="Ig-like_fold"/>
</dbReference>
<evidence type="ECO:0000256" key="2">
    <source>
        <dbReference type="ARBA" id="ARBA00022801"/>
    </source>
</evidence>